<dbReference type="Proteomes" id="UP001500547">
    <property type="component" value="Unassembled WGS sequence"/>
</dbReference>
<proteinExistence type="predicted"/>
<name>A0ABP9R2E5_9RHOO</name>
<dbReference type="Gene3D" id="3.40.50.360">
    <property type="match status" value="1"/>
</dbReference>
<dbReference type="RefSeq" id="WP_345534298.1">
    <property type="nucleotide sequence ID" value="NZ_BAABLD010000017.1"/>
</dbReference>
<reference evidence="3" key="1">
    <citation type="journal article" date="2019" name="Int. J. Syst. Evol. Microbiol.">
        <title>The Global Catalogue of Microorganisms (GCM) 10K type strain sequencing project: providing services to taxonomists for standard genome sequencing and annotation.</title>
        <authorList>
            <consortium name="The Broad Institute Genomics Platform"/>
            <consortium name="The Broad Institute Genome Sequencing Center for Infectious Disease"/>
            <person name="Wu L."/>
            <person name="Ma J."/>
        </authorList>
    </citation>
    <scope>NUCLEOTIDE SEQUENCE [LARGE SCALE GENOMIC DNA]</scope>
    <source>
        <strain evidence="3">JCM 18715</strain>
    </source>
</reference>
<accession>A0ABP9R2E5</accession>
<feature type="transmembrane region" description="Helical" evidence="1">
    <location>
        <begin position="269"/>
        <end position="290"/>
    </location>
</feature>
<protein>
    <recommendedName>
        <fullName evidence="4">Dialkylrecorsinol condensing enzyme</fullName>
    </recommendedName>
</protein>
<evidence type="ECO:0008006" key="4">
    <source>
        <dbReference type="Google" id="ProtNLM"/>
    </source>
</evidence>
<dbReference type="InterPro" id="IPR029039">
    <property type="entry name" value="Flavoprotein-like_sf"/>
</dbReference>
<gene>
    <name evidence="2" type="ORF">GCM10025770_33870</name>
</gene>
<organism evidence="2 3">
    <name type="scientific">Viridibacterium curvum</name>
    <dbReference type="NCBI Taxonomy" id="1101404"/>
    <lineage>
        <taxon>Bacteria</taxon>
        <taxon>Pseudomonadati</taxon>
        <taxon>Pseudomonadota</taxon>
        <taxon>Betaproteobacteria</taxon>
        <taxon>Rhodocyclales</taxon>
        <taxon>Rhodocyclaceae</taxon>
        <taxon>Viridibacterium</taxon>
    </lineage>
</organism>
<keyword evidence="1" id="KW-0472">Membrane</keyword>
<evidence type="ECO:0000313" key="2">
    <source>
        <dbReference type="EMBL" id="GAA5170632.1"/>
    </source>
</evidence>
<keyword evidence="1" id="KW-0812">Transmembrane</keyword>
<comment type="caution">
    <text evidence="2">The sequence shown here is derived from an EMBL/GenBank/DDBJ whole genome shotgun (WGS) entry which is preliminary data.</text>
</comment>
<evidence type="ECO:0000256" key="1">
    <source>
        <dbReference type="SAM" id="Phobius"/>
    </source>
</evidence>
<keyword evidence="1" id="KW-1133">Transmembrane helix</keyword>
<dbReference type="EMBL" id="BAABLD010000017">
    <property type="protein sequence ID" value="GAA5170632.1"/>
    <property type="molecule type" value="Genomic_DNA"/>
</dbReference>
<dbReference type="SUPFAM" id="SSF52218">
    <property type="entry name" value="Flavoproteins"/>
    <property type="match status" value="1"/>
</dbReference>
<keyword evidence="3" id="KW-1185">Reference proteome</keyword>
<evidence type="ECO:0000313" key="3">
    <source>
        <dbReference type="Proteomes" id="UP001500547"/>
    </source>
</evidence>
<sequence>MSIQPTADDVRKKVLVVMYSQTGQLSRIVERMLEALRDDPRIALQVETLHPATPFPFPWSLRRFFDTFPESALLKPAPIAPLALTGDERFDLIILPWQVWFLAPSQPMTAFLQHPAAQRVLRDTPVVSVIACRNMWIMAHEKFKGLLAAAGARLIDNVVFTDRAPTLATLLTTPLWMLTGRRDVLRSLPPAGISDADIADAARFGPVLRDALASNLERGTAPLLTGLAAVEVNPHLMTSEKAGTRSFFLWGKLLHTAGPAGSPQRMPLLVLYAVFLVALIITVVPVSLLLQRALRPLLAKRLARIKEHYEQPSGSGTERLSRHER</sequence>